<reference evidence="14" key="2">
    <citation type="submission" date="2015-06" db="UniProtKB">
        <authorList>
            <consortium name="EnsemblMetazoa"/>
        </authorList>
    </citation>
    <scope>IDENTIFICATION</scope>
</reference>
<dbReference type="AlphaFoldDB" id="T1GUU1"/>
<keyword evidence="4" id="KW-0808">Transferase</keyword>
<dbReference type="Pfam" id="PF10250">
    <property type="entry name" value="O-FucT"/>
    <property type="match status" value="2"/>
</dbReference>
<name>T1GUU1_MEGSC</name>
<evidence type="ECO:0000256" key="2">
    <source>
        <dbReference type="ARBA" id="ARBA00004922"/>
    </source>
</evidence>
<dbReference type="InterPro" id="IPR045130">
    <property type="entry name" value="OFUT2-like"/>
</dbReference>
<keyword evidence="13" id="KW-0732">Signal</keyword>
<evidence type="ECO:0000256" key="7">
    <source>
        <dbReference type="ARBA" id="ARBA00023277"/>
    </source>
</evidence>
<comment type="similarity">
    <text evidence="8">Belongs to the glycosyltransferase 68 family.</text>
</comment>
<comment type="catalytic activity">
    <reaction evidence="12">
        <text>L-seryl-[protein] + GDP-beta-L-fucose = 3-O-(alpha-L-fucosyl)-L-seryl-[protein] + GDP + H(+)</text>
        <dbReference type="Rhea" id="RHEA:63644"/>
        <dbReference type="Rhea" id="RHEA-COMP:9863"/>
        <dbReference type="Rhea" id="RHEA-COMP:17914"/>
        <dbReference type="ChEBI" id="CHEBI:15378"/>
        <dbReference type="ChEBI" id="CHEBI:29999"/>
        <dbReference type="ChEBI" id="CHEBI:57273"/>
        <dbReference type="ChEBI" id="CHEBI:58189"/>
        <dbReference type="ChEBI" id="CHEBI:189632"/>
        <dbReference type="EC" id="2.4.1.221"/>
    </reaction>
    <physiologicalReaction direction="left-to-right" evidence="12">
        <dbReference type="Rhea" id="RHEA:63645"/>
    </physiologicalReaction>
</comment>
<evidence type="ECO:0000256" key="13">
    <source>
        <dbReference type="SAM" id="SignalP"/>
    </source>
</evidence>
<keyword evidence="15" id="KW-1185">Reference proteome</keyword>
<dbReference type="EnsemblMetazoa" id="MESCA007512-RA">
    <property type="protein sequence ID" value="MESCA007512-PA"/>
    <property type="gene ID" value="MESCA007512"/>
</dbReference>
<comment type="catalytic activity">
    <reaction evidence="11">
        <text>L-threonyl-[protein] + GDP-beta-L-fucose = 3-O-(alpha-L-fucosyl)-L-threonyl-[protein] + GDP + H(+)</text>
        <dbReference type="Rhea" id="RHEA:70491"/>
        <dbReference type="Rhea" id="RHEA-COMP:11060"/>
        <dbReference type="Rhea" id="RHEA-COMP:17915"/>
        <dbReference type="ChEBI" id="CHEBI:15378"/>
        <dbReference type="ChEBI" id="CHEBI:30013"/>
        <dbReference type="ChEBI" id="CHEBI:57273"/>
        <dbReference type="ChEBI" id="CHEBI:58189"/>
        <dbReference type="ChEBI" id="CHEBI:189631"/>
        <dbReference type="EC" id="2.4.1.221"/>
    </reaction>
    <physiologicalReaction direction="left-to-right" evidence="11">
        <dbReference type="Rhea" id="RHEA:70492"/>
    </physiologicalReaction>
</comment>
<dbReference type="EC" id="2.4.1.221" evidence="3"/>
<dbReference type="OMA" id="RNAVWPI"/>
<evidence type="ECO:0000256" key="1">
    <source>
        <dbReference type="ARBA" id="ARBA00004240"/>
    </source>
</evidence>
<keyword evidence="5" id="KW-0256">Endoplasmic reticulum</keyword>
<evidence type="ECO:0000256" key="12">
    <source>
        <dbReference type="ARBA" id="ARBA00048647"/>
    </source>
</evidence>
<dbReference type="STRING" id="36166.T1GUU1"/>
<dbReference type="HOGENOM" id="CLU_033856_0_0_1"/>
<keyword evidence="7" id="KW-0119">Carbohydrate metabolism</keyword>
<dbReference type="Gene3D" id="3.40.50.11340">
    <property type="match status" value="1"/>
</dbReference>
<dbReference type="PANTHER" id="PTHR13398:SF0">
    <property type="entry name" value="GDP-FUCOSE PROTEIN O-FUCOSYLTRANSFERASE 2"/>
    <property type="match status" value="1"/>
</dbReference>
<dbReference type="PANTHER" id="PTHR13398">
    <property type="entry name" value="GDP-FUCOSE PROTEIN O-FUCOSYLTRANSFERASE 2"/>
    <property type="match status" value="1"/>
</dbReference>
<dbReference type="EMBL" id="CAQQ02023161">
    <property type="status" value="NOT_ANNOTATED_CDS"/>
    <property type="molecule type" value="Genomic_DNA"/>
</dbReference>
<dbReference type="Proteomes" id="UP000015102">
    <property type="component" value="Unassembled WGS sequence"/>
</dbReference>
<evidence type="ECO:0000313" key="14">
    <source>
        <dbReference type="EnsemblMetazoa" id="MESCA007512-PA"/>
    </source>
</evidence>
<sequence length="436" mass="52389">MKIWQLFFLLLFQFCLSQKSTCNNRLYFEFLQWHPQKCSSFQHFINSNRPIYILYDVNPFEGFNLRRDVYIRWAVFINHLRRNQIFRDVRLVLPPYPRLYHWKSISLNQENLSWDLFFDLHSMKKFAPILDYSEFLEEAKIFNPPSKRLTIEIDKTFQLQHFENMFENGVFIDKFEYHNCSKKKGDFLQQKNLETKHFLCLKFQGSASMLTRVLKKELKAATDPWPKLFLFLNGEIVLHDNWGNEEFWRARRSMRFSKELMNTAKDFRLRKLNSTDKYEGISRPVNWMDEKEYRGALGGDYICAHLRRAANQIKKILKELNLKKIFIASDCSPFDFKNLKSYLPREKVFRFQVIDFHQRDLIKDGGIAIIDQIICSRARYFIGTYESTFTYRIYEEREILGFPKSTTFNTFCKNEDLSNCVKNAIWPIMLLDGENL</sequence>
<accession>T1GUU1</accession>
<dbReference type="GO" id="GO:0005783">
    <property type="term" value="C:endoplasmic reticulum"/>
    <property type="evidence" value="ECO:0007669"/>
    <property type="project" value="UniProtKB-SubCell"/>
</dbReference>
<evidence type="ECO:0000256" key="3">
    <source>
        <dbReference type="ARBA" id="ARBA00012196"/>
    </source>
</evidence>
<feature type="signal peptide" evidence="13">
    <location>
        <begin position="1"/>
        <end position="17"/>
    </location>
</feature>
<dbReference type="GO" id="GO:0006004">
    <property type="term" value="P:fucose metabolic process"/>
    <property type="evidence" value="ECO:0007669"/>
    <property type="project" value="UniProtKB-KW"/>
</dbReference>
<feature type="chain" id="PRO_5004577646" description="GDP-fucose protein O-fucosyltransferase 2" evidence="13">
    <location>
        <begin position="18"/>
        <end position="436"/>
    </location>
</feature>
<dbReference type="InterPro" id="IPR019378">
    <property type="entry name" value="GDP-Fuc_O-FucTrfase"/>
</dbReference>
<evidence type="ECO:0000256" key="4">
    <source>
        <dbReference type="ARBA" id="ARBA00022679"/>
    </source>
</evidence>
<evidence type="ECO:0000256" key="11">
    <source>
        <dbReference type="ARBA" id="ARBA00047273"/>
    </source>
</evidence>
<dbReference type="GO" id="GO:0046922">
    <property type="term" value="F:peptide-O-fucosyltransferase activity"/>
    <property type="evidence" value="ECO:0007669"/>
    <property type="project" value="UniProtKB-EC"/>
</dbReference>
<protein>
    <recommendedName>
        <fullName evidence="9">GDP-fucose protein O-fucosyltransferase 2</fullName>
        <ecNumber evidence="3">2.4.1.221</ecNumber>
    </recommendedName>
    <alternativeName>
        <fullName evidence="10">Peptide-O-fucosyltransferase 2</fullName>
    </alternativeName>
</protein>
<evidence type="ECO:0000256" key="6">
    <source>
        <dbReference type="ARBA" id="ARBA00023253"/>
    </source>
</evidence>
<dbReference type="CDD" id="cd11298">
    <property type="entry name" value="O-FucT-2"/>
    <property type="match status" value="1"/>
</dbReference>
<evidence type="ECO:0000256" key="8">
    <source>
        <dbReference type="ARBA" id="ARBA00025803"/>
    </source>
</evidence>
<evidence type="ECO:0000313" key="15">
    <source>
        <dbReference type="Proteomes" id="UP000015102"/>
    </source>
</evidence>
<organism evidence="14 15">
    <name type="scientific">Megaselia scalaris</name>
    <name type="common">Humpbacked fly</name>
    <name type="synonym">Phora scalaris</name>
    <dbReference type="NCBI Taxonomy" id="36166"/>
    <lineage>
        <taxon>Eukaryota</taxon>
        <taxon>Metazoa</taxon>
        <taxon>Ecdysozoa</taxon>
        <taxon>Arthropoda</taxon>
        <taxon>Hexapoda</taxon>
        <taxon>Insecta</taxon>
        <taxon>Pterygota</taxon>
        <taxon>Neoptera</taxon>
        <taxon>Endopterygota</taxon>
        <taxon>Diptera</taxon>
        <taxon>Brachycera</taxon>
        <taxon>Muscomorpha</taxon>
        <taxon>Platypezoidea</taxon>
        <taxon>Phoridae</taxon>
        <taxon>Megaseliini</taxon>
        <taxon>Megaselia</taxon>
    </lineage>
</organism>
<comment type="subcellular location">
    <subcellularLocation>
        <location evidence="1">Endoplasmic reticulum</location>
    </subcellularLocation>
</comment>
<proteinExistence type="inferred from homology"/>
<dbReference type="EMBL" id="CAQQ02023162">
    <property type="status" value="NOT_ANNOTATED_CDS"/>
    <property type="molecule type" value="Genomic_DNA"/>
</dbReference>
<keyword evidence="6" id="KW-0294">Fucose metabolism</keyword>
<evidence type="ECO:0000256" key="5">
    <source>
        <dbReference type="ARBA" id="ARBA00022824"/>
    </source>
</evidence>
<dbReference type="Gene3D" id="3.40.50.11350">
    <property type="match status" value="1"/>
</dbReference>
<reference evidence="15" key="1">
    <citation type="submission" date="2013-02" db="EMBL/GenBank/DDBJ databases">
        <authorList>
            <person name="Hughes D."/>
        </authorList>
    </citation>
    <scope>NUCLEOTIDE SEQUENCE</scope>
    <source>
        <strain>Durham</strain>
        <strain evidence="15">NC isolate 2 -- Noor lab</strain>
    </source>
</reference>
<evidence type="ECO:0000256" key="10">
    <source>
        <dbReference type="ARBA" id="ARBA00033083"/>
    </source>
</evidence>
<comment type="pathway">
    <text evidence="2">Protein modification; protein glycosylation.</text>
</comment>
<evidence type="ECO:0000256" key="9">
    <source>
        <dbReference type="ARBA" id="ARBA00026232"/>
    </source>
</evidence>